<keyword evidence="2" id="KW-1185">Reference proteome</keyword>
<evidence type="ECO:0000313" key="1">
    <source>
        <dbReference type="EMBL" id="MBM7128493.1"/>
    </source>
</evidence>
<evidence type="ECO:0008006" key="3">
    <source>
        <dbReference type="Google" id="ProtNLM"/>
    </source>
</evidence>
<name>A0ABS2KBD5_9GAMM</name>
<comment type="caution">
    <text evidence="1">The sequence shown here is derived from an EMBL/GenBank/DDBJ whole genome shotgun (WGS) entry which is preliminary data.</text>
</comment>
<protein>
    <recommendedName>
        <fullName evidence="3">HrpE/YscL family type III secretion apparatus protein</fullName>
    </recommendedName>
</protein>
<sequence>MSALELDTFQMGGERILPPEKVQAMEQLRLLDASLRRSHVQARQCLAERLRRARALAWRVGHRQGRLEGMYDIATAFADDVRQWRAVSERIEQALATVLRDATLALPKTLLMEMQLRKCFAEVRGAAALRVHVNAAMYKSVQVMMQAWIGEANMPACELVLTEYLPDGACLLETAHGMVEGQVDRELAVFCERVSTLLRSEGAQP</sequence>
<evidence type="ECO:0000313" key="2">
    <source>
        <dbReference type="Proteomes" id="UP001430193"/>
    </source>
</evidence>
<dbReference type="RefSeq" id="WP_204630117.1">
    <property type="nucleotide sequence ID" value="NZ_BSOC01000008.1"/>
</dbReference>
<accession>A0ABS2KBD5</accession>
<dbReference type="EMBL" id="JADIKF010000034">
    <property type="protein sequence ID" value="MBM7128493.1"/>
    <property type="molecule type" value="Genomic_DNA"/>
</dbReference>
<reference evidence="1" key="1">
    <citation type="submission" date="2020-10" db="EMBL/GenBank/DDBJ databases">
        <title>Phylogeny of dyella-like bacteria.</title>
        <authorList>
            <person name="Fu J."/>
        </authorList>
    </citation>
    <scope>NUCLEOTIDE SEQUENCE</scope>
    <source>
        <strain evidence="1">DHON07</strain>
    </source>
</reference>
<gene>
    <name evidence="1" type="ORF">ISS99_03070</name>
</gene>
<proteinExistence type="predicted"/>
<dbReference type="Proteomes" id="UP001430193">
    <property type="component" value="Unassembled WGS sequence"/>
</dbReference>
<organism evidence="1 2">
    <name type="scientific">Dyella mobilis</name>
    <dbReference type="NCBI Taxonomy" id="1849582"/>
    <lineage>
        <taxon>Bacteria</taxon>
        <taxon>Pseudomonadati</taxon>
        <taxon>Pseudomonadota</taxon>
        <taxon>Gammaproteobacteria</taxon>
        <taxon>Lysobacterales</taxon>
        <taxon>Rhodanobacteraceae</taxon>
        <taxon>Dyella</taxon>
    </lineage>
</organism>